<dbReference type="Pfam" id="PF09992">
    <property type="entry name" value="NAGPA"/>
    <property type="match status" value="1"/>
</dbReference>
<dbReference type="Proteomes" id="UP000288943">
    <property type="component" value="Chromosome"/>
</dbReference>
<dbReference type="AlphaFoldDB" id="A0A410X1R4"/>
<dbReference type="InterPro" id="IPR012854">
    <property type="entry name" value="Cu_amine_oxidase-like_N"/>
</dbReference>
<evidence type="ECO:0000259" key="2">
    <source>
        <dbReference type="Pfam" id="PF09992"/>
    </source>
</evidence>
<sequence length="539" mass="57236">MRRGLDIAGYAFSRLGKRGSLTEGAGKRKAQSDVAGAEVLNEGGGRKGPGTKAMYAGAKGALRMGAAALLIGGILFAAGPARQALADDAVTSGSRQINAGGKSFSVKWVRVDVTDPYLEVVPVTASRGIGYDESFSSMIARTGAVAAVNGTFFNAYEKDASIRYPNGLMLKDGELLHSGENQSLIVDADKTVDIRKLKMSYTITATHGGKDYTFSPWGTNKDYGDSQPDQVVWFTPEYKAAVSKSGTTKVVVRDGVITAITGDAVYVPYDGYVCLIGNSSNNKNNLLPHLHVGDTVKTKLEVTENGQRVQGAELWQSATGVGPKLVTGGKVDIDPARDGFTDPKITKQAAMRSFVGADAQGRLVMGTVNGATMNDLAQIALSMGLTDAMNMDGGASSGLYANGSMLTAPGRALSNALVVKRHATPQVQVAVNGQLSAGFKGFIGGETTMVPMRPLLNAMNTEYKWDNAAHSLTLKKGDVEMVMTVGSYYIRVNGTDYWVPAAPQLLDNYLYVPLRFTAEKIGAEVKWNQSLYRADIVLP</sequence>
<dbReference type="GO" id="GO:0016798">
    <property type="term" value="F:hydrolase activity, acting on glycosyl bonds"/>
    <property type="evidence" value="ECO:0007669"/>
    <property type="project" value="UniProtKB-KW"/>
</dbReference>
<keyword evidence="3" id="KW-0378">Hydrolase</keyword>
<organism evidence="4 5">
    <name type="scientific">Paenibacillus chitinolyticus</name>
    <dbReference type="NCBI Taxonomy" id="79263"/>
    <lineage>
        <taxon>Bacteria</taxon>
        <taxon>Bacillati</taxon>
        <taxon>Bacillota</taxon>
        <taxon>Bacilli</taxon>
        <taxon>Bacillales</taxon>
        <taxon>Paenibacillaceae</taxon>
        <taxon>Paenibacillus</taxon>
    </lineage>
</organism>
<dbReference type="Pfam" id="PF07833">
    <property type="entry name" value="Cu_amine_oxidN1"/>
    <property type="match status" value="1"/>
</dbReference>
<dbReference type="PANTHER" id="PTHR40446">
    <property type="entry name" value="N-ACETYLGLUCOSAMINE-1-PHOSPHODIESTER ALPHA-N-ACETYLGLUCOSAMINIDASE"/>
    <property type="match status" value="1"/>
</dbReference>
<reference evidence="4 5" key="1">
    <citation type="submission" date="2018-01" db="EMBL/GenBank/DDBJ databases">
        <title>The whole genome sequencing and assembly of Paenibacillus chitinolyticus KCCM 41400 strain.</title>
        <authorList>
            <person name="Kim J.-Y."/>
            <person name="Park M.-K."/>
            <person name="Lee Y.-J."/>
            <person name="Yi H."/>
            <person name="Bahn Y.-S."/>
            <person name="Kim J.F."/>
            <person name="Lee D.-W."/>
        </authorList>
    </citation>
    <scope>NUCLEOTIDE SEQUENCE [LARGE SCALE GENOMIC DNA]</scope>
    <source>
        <strain evidence="4 5">KCCM 41400</strain>
    </source>
</reference>
<reference evidence="3 6" key="2">
    <citation type="submission" date="2022-05" db="EMBL/GenBank/DDBJ databases">
        <title>Genome Sequencing of Bee-Associated Microbes.</title>
        <authorList>
            <person name="Dunlap C."/>
        </authorList>
    </citation>
    <scope>NUCLEOTIDE SEQUENCE [LARGE SCALE GENOMIC DNA]</scope>
    <source>
        <strain evidence="3 6">NRRL B-23120</strain>
    </source>
</reference>
<evidence type="ECO:0000313" key="4">
    <source>
        <dbReference type="EMBL" id="QAV20556.1"/>
    </source>
</evidence>
<evidence type="ECO:0000313" key="3">
    <source>
        <dbReference type="EMBL" id="MCY9594752.1"/>
    </source>
</evidence>
<feature type="domain" description="Copper amine oxidase-like N-terminal" evidence="1">
    <location>
        <begin position="437"/>
        <end position="530"/>
    </location>
</feature>
<proteinExistence type="predicted"/>
<evidence type="ECO:0000313" key="5">
    <source>
        <dbReference type="Proteomes" id="UP000288943"/>
    </source>
</evidence>
<dbReference type="RefSeq" id="WP_053228713.1">
    <property type="nucleotide sequence ID" value="NZ_CP026520.1"/>
</dbReference>
<name>A0A410X1R4_9BACL</name>
<dbReference type="GeneID" id="95377844"/>
<dbReference type="Proteomes" id="UP001527202">
    <property type="component" value="Unassembled WGS sequence"/>
</dbReference>
<dbReference type="InterPro" id="IPR018711">
    <property type="entry name" value="NAGPA"/>
</dbReference>
<dbReference type="EMBL" id="CP026520">
    <property type="protein sequence ID" value="QAV20556.1"/>
    <property type="molecule type" value="Genomic_DNA"/>
</dbReference>
<dbReference type="EMBL" id="JAMDMJ010000003">
    <property type="protein sequence ID" value="MCY9594752.1"/>
    <property type="molecule type" value="Genomic_DNA"/>
</dbReference>
<dbReference type="InterPro" id="IPR036582">
    <property type="entry name" value="Mao_N_sf"/>
</dbReference>
<evidence type="ECO:0000313" key="6">
    <source>
        <dbReference type="Proteomes" id="UP001527202"/>
    </source>
</evidence>
<protein>
    <submittedName>
        <fullName evidence="3">Phosphodiester glycosidase family protein</fullName>
    </submittedName>
</protein>
<dbReference type="Gene3D" id="3.30.457.10">
    <property type="entry name" value="Copper amine oxidase-like, N-terminal domain"/>
    <property type="match status" value="1"/>
</dbReference>
<dbReference type="PANTHER" id="PTHR40446:SF2">
    <property type="entry name" value="N-ACETYLGLUCOSAMINE-1-PHOSPHODIESTER ALPHA-N-ACETYLGLUCOSAMINIDASE"/>
    <property type="match status" value="1"/>
</dbReference>
<keyword evidence="6" id="KW-1185">Reference proteome</keyword>
<dbReference type="KEGG" id="pchi:PC41400_23910"/>
<gene>
    <name evidence="3" type="ORF">M5X16_03065</name>
    <name evidence="4" type="ORF">PC41400_23910</name>
</gene>
<dbReference type="OrthoDB" id="9809781at2"/>
<evidence type="ECO:0000259" key="1">
    <source>
        <dbReference type="Pfam" id="PF07833"/>
    </source>
</evidence>
<feature type="domain" description="Phosphodiester glycosidase" evidence="2">
    <location>
        <begin position="248"/>
        <end position="419"/>
    </location>
</feature>
<keyword evidence="3" id="KW-0326">Glycosidase</keyword>
<accession>A0A410X1R4</accession>
<dbReference type="SUPFAM" id="SSF55383">
    <property type="entry name" value="Copper amine oxidase, domain N"/>
    <property type="match status" value="1"/>
</dbReference>